<comment type="caution">
    <text evidence="2">The sequence shown here is derived from an EMBL/GenBank/DDBJ whole genome shotgun (WGS) entry which is preliminary data.</text>
</comment>
<feature type="region of interest" description="Disordered" evidence="1">
    <location>
        <begin position="25"/>
        <end position="56"/>
    </location>
</feature>
<evidence type="ECO:0000313" key="2">
    <source>
        <dbReference type="EMBL" id="MDP5305771.1"/>
    </source>
</evidence>
<proteinExistence type="predicted"/>
<reference evidence="2 3" key="1">
    <citation type="submission" date="2023-08" db="EMBL/GenBank/DDBJ databases">
        <authorList>
            <person name="Park J.-S."/>
        </authorList>
    </citation>
    <scope>NUCLEOTIDE SEQUENCE [LARGE SCALE GENOMIC DNA]</scope>
    <source>
        <strain evidence="2 3">2205BS29-5</strain>
    </source>
</reference>
<evidence type="ECO:0000256" key="1">
    <source>
        <dbReference type="SAM" id="MobiDB-lite"/>
    </source>
</evidence>
<dbReference type="Proteomes" id="UP001224997">
    <property type="component" value="Unassembled WGS sequence"/>
</dbReference>
<evidence type="ECO:0008006" key="4">
    <source>
        <dbReference type="Google" id="ProtNLM"/>
    </source>
</evidence>
<keyword evidence="3" id="KW-1185">Reference proteome</keyword>
<name>A0ABT9J7K6_9RHOB</name>
<gene>
    <name evidence="2" type="ORF">Q5Y72_01500</name>
</gene>
<protein>
    <recommendedName>
        <fullName evidence="4">DNA-binding protein</fullName>
    </recommendedName>
</protein>
<evidence type="ECO:0000313" key="3">
    <source>
        <dbReference type="Proteomes" id="UP001224997"/>
    </source>
</evidence>
<accession>A0ABT9J7K6</accession>
<dbReference type="EMBL" id="JAVAMQ010000001">
    <property type="protein sequence ID" value="MDP5305771.1"/>
    <property type="molecule type" value="Genomic_DNA"/>
</dbReference>
<dbReference type="RefSeq" id="WP_305961645.1">
    <property type="nucleotide sequence ID" value="NZ_JAVAMQ010000001.1"/>
</dbReference>
<organism evidence="2 3">
    <name type="scientific">Paracoccus spongiarum</name>
    <dbReference type="NCBI Taxonomy" id="3064387"/>
    <lineage>
        <taxon>Bacteria</taxon>
        <taxon>Pseudomonadati</taxon>
        <taxon>Pseudomonadota</taxon>
        <taxon>Alphaproteobacteria</taxon>
        <taxon>Rhodobacterales</taxon>
        <taxon>Paracoccaceae</taxon>
        <taxon>Paracoccus</taxon>
    </lineage>
</organism>
<sequence length="56" mass="6274">MSNKQSQSQSDKFKDLAREVKADEDEAAFDQVLGRIAKNKPTDGAQTPDRTPKPKR</sequence>